<keyword evidence="2" id="KW-0812">Transmembrane</keyword>
<evidence type="ECO:0000313" key="3">
    <source>
        <dbReference type="EMBL" id="EFQ82515.1"/>
    </source>
</evidence>
<keyword evidence="2" id="KW-1133">Transmembrane helix</keyword>
<dbReference type="HOGENOM" id="CLU_942806_0_0_11"/>
<evidence type="ECO:0000256" key="2">
    <source>
        <dbReference type="SAM" id="Phobius"/>
    </source>
</evidence>
<feature type="transmembrane region" description="Helical" evidence="2">
    <location>
        <begin position="270"/>
        <end position="292"/>
    </location>
</feature>
<keyword evidence="4" id="KW-1185">Reference proteome</keyword>
<feature type="region of interest" description="Disordered" evidence="1">
    <location>
        <begin position="1"/>
        <end position="27"/>
    </location>
</feature>
<dbReference type="RefSeq" id="WP_007076816.1">
    <property type="nucleotide sequence ID" value="NZ_CM001024.1"/>
</dbReference>
<reference evidence="3" key="1">
    <citation type="submission" date="2010-08" db="EMBL/GenBank/DDBJ databases">
        <authorList>
            <person name="Muzny D."/>
            <person name="Qin X."/>
            <person name="Buhay C."/>
            <person name="Dugan-Rocha S."/>
            <person name="Ding Y."/>
            <person name="Chen G."/>
            <person name="Hawes A."/>
            <person name="Holder M."/>
            <person name="Jhangiani S."/>
            <person name="Johnson A."/>
            <person name="Khan Z."/>
            <person name="Li Z."/>
            <person name="Liu W."/>
            <person name="Liu X."/>
            <person name="Perez L."/>
            <person name="Shen H."/>
            <person name="Wang Q."/>
            <person name="Watt J."/>
            <person name="Xi L."/>
            <person name="Xin Y."/>
            <person name="Zhou J."/>
            <person name="Deng J."/>
            <person name="Jiang H."/>
            <person name="Liu Y."/>
            <person name="Qu J."/>
            <person name="Song X.-Z."/>
            <person name="Zhang L."/>
            <person name="Villasana D."/>
            <person name="Johnson A."/>
            <person name="Liu J."/>
            <person name="Liyanage D."/>
            <person name="Lorensuhewa L."/>
            <person name="Robinson T."/>
            <person name="Song A."/>
            <person name="Song B.-B."/>
            <person name="Dinh H."/>
            <person name="Thornton R."/>
            <person name="Coyle M."/>
            <person name="Francisco L."/>
            <person name="Jackson L."/>
            <person name="Javaid M."/>
            <person name="Korchina V."/>
            <person name="Kovar C."/>
            <person name="Mata R."/>
            <person name="Mathew T."/>
            <person name="Ngo R."/>
            <person name="Nguyen L."/>
            <person name="Nguyen N."/>
            <person name="Okwuonu G."/>
            <person name="Ongeri F."/>
            <person name="Pham C."/>
            <person name="Simmons D."/>
            <person name="Wilczek-Boney K."/>
            <person name="Hale W."/>
            <person name="Jakkamsetti A."/>
            <person name="Pham P."/>
            <person name="Ruth R."/>
            <person name="San Lucas F."/>
            <person name="Warren J."/>
            <person name="Zhang J."/>
            <person name="Zhao Z."/>
            <person name="Zhou C."/>
            <person name="Zhu D."/>
            <person name="Lee S."/>
            <person name="Bess C."/>
            <person name="Blankenburg K."/>
            <person name="Forbes L."/>
            <person name="Fu Q."/>
            <person name="Gubbala S."/>
            <person name="Hirani K."/>
            <person name="Jayaseelan J.C."/>
            <person name="Lara F."/>
            <person name="Munidasa M."/>
            <person name="Palculict T."/>
            <person name="Patil S."/>
            <person name="Pu L.-L."/>
            <person name="Saada N."/>
            <person name="Tang L."/>
            <person name="Weissenberger G."/>
            <person name="Zhu Y."/>
            <person name="Hemphill L."/>
            <person name="Shang Y."/>
            <person name="Youmans B."/>
            <person name="Ayvaz T."/>
            <person name="Ross M."/>
            <person name="Santibanez J."/>
            <person name="Aqrawi P."/>
            <person name="Gross S."/>
            <person name="Joshi V."/>
            <person name="Fowler G."/>
            <person name="Nazareth L."/>
            <person name="Reid J."/>
            <person name="Worley K."/>
            <person name="Petrosino J."/>
            <person name="Highlander S."/>
            <person name="Gibbs R."/>
        </authorList>
    </citation>
    <scope>NUCLEOTIDE SEQUENCE [LARGE SCALE GENOMIC DNA]</scope>
    <source>
        <strain evidence="3">DSM 15272</strain>
    </source>
</reference>
<protein>
    <recommendedName>
        <fullName evidence="5">DUF1353 domain-containing protein</fullName>
    </recommendedName>
</protein>
<dbReference type="InterPro" id="IPR010767">
    <property type="entry name" value="Phage_CGC-2007_Cje0229"/>
</dbReference>
<dbReference type="OrthoDB" id="4476615at2"/>
<sequence>MDLTPRPSPAQPARFHDGGTDTEPPDRAAPLRITLERDTRGATEVFGLGRRVGYVDEEFGELLVPADLRTFRTDLTSVPRLFTWLVPRSGEHLPAALVHDGLVDRSAAYLSTDGHVLDRVAADRVFRRALRDTHTGPVRRWLIWSAVTLATLWRGSASWSPARHLRYRLTVAVTLGAIAVLGAVATLDLFDVVAWLPWMGAGRPWWLELLGGAAGAVVVPLLLAGAWGRFAAAGAVVGVALAVLLHVTLVLAAITAAYQAAEWLVRRSPAAAATLAAATVLTAATLTLTLTLR</sequence>
<feature type="transmembrane region" description="Helical" evidence="2">
    <location>
        <begin position="204"/>
        <end position="223"/>
    </location>
</feature>
<evidence type="ECO:0000256" key="1">
    <source>
        <dbReference type="SAM" id="MobiDB-lite"/>
    </source>
</evidence>
<evidence type="ECO:0008006" key="5">
    <source>
        <dbReference type="Google" id="ProtNLM"/>
    </source>
</evidence>
<proteinExistence type="predicted"/>
<keyword evidence="2" id="KW-0472">Membrane</keyword>
<evidence type="ECO:0000313" key="4">
    <source>
        <dbReference type="Proteomes" id="UP000003111"/>
    </source>
</evidence>
<name>E2SDD8_9ACTN</name>
<dbReference type="EMBL" id="ACLF03000006">
    <property type="protein sequence ID" value="EFQ82515.1"/>
    <property type="molecule type" value="Genomic_DNA"/>
</dbReference>
<accession>E2SDD8</accession>
<dbReference type="Proteomes" id="UP000003111">
    <property type="component" value="Unassembled WGS sequence"/>
</dbReference>
<feature type="compositionally biased region" description="Pro residues" evidence="1">
    <location>
        <begin position="1"/>
        <end position="10"/>
    </location>
</feature>
<dbReference type="Pfam" id="PF07087">
    <property type="entry name" value="DUF1353"/>
    <property type="match status" value="1"/>
</dbReference>
<dbReference type="STRING" id="585531.HMPREF0063_11724"/>
<organism evidence="3 4">
    <name type="scientific">Aeromicrobium marinum DSM 15272</name>
    <dbReference type="NCBI Taxonomy" id="585531"/>
    <lineage>
        <taxon>Bacteria</taxon>
        <taxon>Bacillati</taxon>
        <taxon>Actinomycetota</taxon>
        <taxon>Actinomycetes</taxon>
        <taxon>Propionibacteriales</taxon>
        <taxon>Nocardioidaceae</taxon>
        <taxon>Aeromicrobium</taxon>
    </lineage>
</organism>
<gene>
    <name evidence="3" type="ORF">HMPREF0063_11724</name>
</gene>
<feature type="transmembrane region" description="Helical" evidence="2">
    <location>
        <begin position="230"/>
        <end position="258"/>
    </location>
</feature>
<dbReference type="AlphaFoldDB" id="E2SDD8"/>
<dbReference type="eggNOG" id="ENOG5030WWW">
    <property type="taxonomic scope" value="Bacteria"/>
</dbReference>
<feature type="transmembrane region" description="Helical" evidence="2">
    <location>
        <begin position="169"/>
        <end position="198"/>
    </location>
</feature>
<comment type="caution">
    <text evidence="3">The sequence shown here is derived from an EMBL/GenBank/DDBJ whole genome shotgun (WGS) entry which is preliminary data.</text>
</comment>